<dbReference type="EMBL" id="LFQK01000007">
    <property type="protein sequence ID" value="KNH29190.1"/>
    <property type="molecule type" value="Genomic_DNA"/>
</dbReference>
<dbReference type="AlphaFoldDB" id="A0A0L1ML24"/>
<organism evidence="1 2">
    <name type="scientific">Pseudomonas syringae</name>
    <dbReference type="NCBI Taxonomy" id="317"/>
    <lineage>
        <taxon>Bacteria</taxon>
        <taxon>Pseudomonadati</taxon>
        <taxon>Pseudomonadota</taxon>
        <taxon>Gammaproteobacteria</taxon>
        <taxon>Pseudomonadales</taxon>
        <taxon>Pseudomonadaceae</taxon>
        <taxon>Pseudomonas</taxon>
    </lineage>
</organism>
<evidence type="ECO:0000313" key="1">
    <source>
        <dbReference type="EMBL" id="KNH29190.1"/>
    </source>
</evidence>
<sequence>MPTQREIADHLDMSERNARDVLKGIGISDWQSSSLDEIRIAYIRDLRAKAAGRGGSQLEELNAVRIDEGRVKAANGRLLYHEKLRSLIPSMEAERVLADWAGFANREYLGGVERLIQEIENVQKLTVDRSVVAKVAGPTTERIAGYARKLGAELVGSSGEVQPAA</sequence>
<accession>A0A0L1ML24</accession>
<dbReference type="OrthoDB" id="8963209at2"/>
<evidence type="ECO:0000313" key="2">
    <source>
        <dbReference type="Proteomes" id="UP000036955"/>
    </source>
</evidence>
<name>A0A0L1ML24_PSESX</name>
<protein>
    <submittedName>
        <fullName evidence="1">Uncharacterized protein</fullName>
    </submittedName>
</protein>
<reference evidence="1 2" key="1">
    <citation type="submission" date="2015-06" db="EMBL/GenBank/DDBJ databases">
        <authorList>
            <person name="Hoefler B.C."/>
            <person name="Straight P.D."/>
        </authorList>
    </citation>
    <scope>NUCLEOTIDE SEQUENCE [LARGE SCALE GENOMIC DNA]</scope>
    <source>
        <strain evidence="1 2">Riq4</strain>
    </source>
</reference>
<dbReference type="PATRIC" id="fig|317.197.peg.5429"/>
<dbReference type="Proteomes" id="UP000036955">
    <property type="component" value="Unassembled WGS sequence"/>
</dbReference>
<gene>
    <name evidence="1" type="ORF">ACS77_04690</name>
</gene>
<comment type="caution">
    <text evidence="1">The sequence shown here is derived from an EMBL/GenBank/DDBJ whole genome shotgun (WGS) entry which is preliminary data.</text>
</comment>
<proteinExistence type="predicted"/>